<name>A0A660CAK0_9PSEU</name>
<dbReference type="AlphaFoldDB" id="A0A660CAK0"/>
<dbReference type="InterPro" id="IPR003673">
    <property type="entry name" value="CoA-Trfase_fam_III"/>
</dbReference>
<evidence type="ECO:0000313" key="4">
    <source>
        <dbReference type="Proteomes" id="UP000317303"/>
    </source>
</evidence>
<sequence>MSSSLGDLRIVDFSRVLAGPFATMLLADLGASVTKIERPGTGDDTRGWGPPHDERGEATYFQSVNRNKGSVTLDLRTDEGIARAKELVAGADVVVENFRPGLMDELGLGYEALSAADPALVYCSITGFGTGRGAELPGYDLLIQALGGLMSVTGQPDGEPQKAGVALVDVLSGLFATVGVLAAIRHRDASGQGQRVEVNLLSALLAALVNQSSGYTSGGVVPHRMGNAHPSVAPYEVLPCGSGELVLAVGNDRQFRVLCEQLGEPDLAADDRFATNSARVAHRGELRDHLVRLLKAGDAATWAETLTATRVPAGVVNDVAGAFRLAEALGLDPIVGVPHPDGGEVRLPRNPIGLSATPPTYRSAPPPLADA</sequence>
<evidence type="ECO:0000313" key="3">
    <source>
        <dbReference type="EMBL" id="TWH19374.1"/>
    </source>
</evidence>
<keyword evidence="1 3" id="KW-0808">Transferase</keyword>
<feature type="region of interest" description="Disordered" evidence="2">
    <location>
        <begin position="348"/>
        <end position="371"/>
    </location>
</feature>
<dbReference type="InterPro" id="IPR050483">
    <property type="entry name" value="CoA-transferase_III_domain"/>
</dbReference>
<dbReference type="PANTHER" id="PTHR48207:SF3">
    <property type="entry name" value="SUCCINATE--HYDROXYMETHYLGLUTARATE COA-TRANSFERASE"/>
    <property type="match status" value="1"/>
</dbReference>
<dbReference type="EMBL" id="VLJV01000001">
    <property type="protein sequence ID" value="TWH19374.1"/>
    <property type="molecule type" value="Genomic_DNA"/>
</dbReference>
<proteinExistence type="predicted"/>
<comment type="caution">
    <text evidence="3">The sequence shown here is derived from an EMBL/GenBank/DDBJ whole genome shotgun (WGS) entry which is preliminary data.</text>
</comment>
<reference evidence="3 4" key="1">
    <citation type="submission" date="2019-07" db="EMBL/GenBank/DDBJ databases">
        <title>R&amp;d 2014.</title>
        <authorList>
            <person name="Klenk H.-P."/>
        </authorList>
    </citation>
    <scope>NUCLEOTIDE SEQUENCE [LARGE SCALE GENOMIC DNA]</scope>
    <source>
        <strain evidence="3 4">DSM 43194</strain>
    </source>
</reference>
<organism evidence="3 4">
    <name type="scientific">Prauserella rugosa</name>
    <dbReference type="NCBI Taxonomy" id="43354"/>
    <lineage>
        <taxon>Bacteria</taxon>
        <taxon>Bacillati</taxon>
        <taxon>Actinomycetota</taxon>
        <taxon>Actinomycetes</taxon>
        <taxon>Pseudonocardiales</taxon>
        <taxon>Pseudonocardiaceae</taxon>
        <taxon>Prauserella</taxon>
    </lineage>
</organism>
<keyword evidence="4" id="KW-1185">Reference proteome</keyword>
<dbReference type="Proteomes" id="UP000317303">
    <property type="component" value="Unassembled WGS sequence"/>
</dbReference>
<evidence type="ECO:0000256" key="2">
    <source>
        <dbReference type="SAM" id="MobiDB-lite"/>
    </source>
</evidence>
<accession>A0A660CAK0</accession>
<dbReference type="PANTHER" id="PTHR48207">
    <property type="entry name" value="SUCCINATE--HYDROXYMETHYLGLUTARATE COA-TRANSFERASE"/>
    <property type="match status" value="1"/>
</dbReference>
<dbReference type="Gene3D" id="3.30.1540.10">
    <property type="entry name" value="formyl-coa transferase, domain 3"/>
    <property type="match status" value="1"/>
</dbReference>
<protein>
    <submittedName>
        <fullName evidence="3">Crotonobetainyl-CoA:carnitine CoA-transferase CaiB-like acyl-CoA transferase</fullName>
    </submittedName>
</protein>
<dbReference type="Gene3D" id="3.40.50.10540">
    <property type="entry name" value="Crotonobetainyl-coa:carnitine coa-transferase, domain 1"/>
    <property type="match status" value="1"/>
</dbReference>
<dbReference type="GO" id="GO:0008410">
    <property type="term" value="F:CoA-transferase activity"/>
    <property type="evidence" value="ECO:0007669"/>
    <property type="project" value="TreeGrafter"/>
</dbReference>
<dbReference type="InterPro" id="IPR044855">
    <property type="entry name" value="CoA-Trfase_III_dom3_sf"/>
</dbReference>
<dbReference type="OrthoDB" id="9797653at2"/>
<evidence type="ECO:0000256" key="1">
    <source>
        <dbReference type="ARBA" id="ARBA00022679"/>
    </source>
</evidence>
<dbReference type="Pfam" id="PF02515">
    <property type="entry name" value="CoA_transf_3"/>
    <property type="match status" value="1"/>
</dbReference>
<dbReference type="SUPFAM" id="SSF89796">
    <property type="entry name" value="CoA-transferase family III (CaiB/BaiF)"/>
    <property type="match status" value="1"/>
</dbReference>
<dbReference type="InterPro" id="IPR023606">
    <property type="entry name" value="CoA-Trfase_III_dom_1_sf"/>
</dbReference>
<gene>
    <name evidence="3" type="ORF">JD82_01197</name>
</gene>
<dbReference type="RefSeq" id="WP_030530423.1">
    <property type="nucleotide sequence ID" value="NZ_JOIJ01000002.1"/>
</dbReference>